<dbReference type="EMBL" id="JAIQCV010000008">
    <property type="protein sequence ID" value="KAH1073074.1"/>
    <property type="molecule type" value="Genomic_DNA"/>
</dbReference>
<keyword evidence="2" id="KW-1185">Reference proteome</keyword>
<organism evidence="1 2">
    <name type="scientific">Gossypium stocksii</name>
    <dbReference type="NCBI Taxonomy" id="47602"/>
    <lineage>
        <taxon>Eukaryota</taxon>
        <taxon>Viridiplantae</taxon>
        <taxon>Streptophyta</taxon>
        <taxon>Embryophyta</taxon>
        <taxon>Tracheophyta</taxon>
        <taxon>Spermatophyta</taxon>
        <taxon>Magnoliopsida</taxon>
        <taxon>eudicotyledons</taxon>
        <taxon>Gunneridae</taxon>
        <taxon>Pentapetalae</taxon>
        <taxon>rosids</taxon>
        <taxon>malvids</taxon>
        <taxon>Malvales</taxon>
        <taxon>Malvaceae</taxon>
        <taxon>Malvoideae</taxon>
        <taxon>Gossypium</taxon>
    </lineage>
</organism>
<name>A0A9D3V6E0_9ROSI</name>
<proteinExistence type="predicted"/>
<dbReference type="Proteomes" id="UP000828251">
    <property type="component" value="Unassembled WGS sequence"/>
</dbReference>
<protein>
    <submittedName>
        <fullName evidence="1">Uncharacterized protein</fullName>
    </submittedName>
</protein>
<accession>A0A9D3V6E0</accession>
<comment type="caution">
    <text evidence="1">The sequence shown here is derived from an EMBL/GenBank/DDBJ whole genome shotgun (WGS) entry which is preliminary data.</text>
</comment>
<evidence type="ECO:0000313" key="1">
    <source>
        <dbReference type="EMBL" id="KAH1073074.1"/>
    </source>
</evidence>
<sequence>SKKCFKRCRVFSSRCHLINVRSVSLHEVHGCIDTNARSLNFPFLITALCRADQVPLHANEDVTPNKGGMFRFIGAKVQSVETPRSHQQSSAPTSAAKQFAQVEASTL</sequence>
<gene>
    <name evidence="1" type="ORF">J1N35_025402</name>
</gene>
<evidence type="ECO:0000313" key="2">
    <source>
        <dbReference type="Proteomes" id="UP000828251"/>
    </source>
</evidence>
<feature type="non-terminal residue" evidence="1">
    <location>
        <position position="1"/>
    </location>
</feature>
<dbReference type="AlphaFoldDB" id="A0A9D3V6E0"/>
<reference evidence="1 2" key="1">
    <citation type="journal article" date="2021" name="Plant Biotechnol. J.">
        <title>Multi-omics assisted identification of the key and species-specific regulatory components of drought-tolerant mechanisms in Gossypium stocksii.</title>
        <authorList>
            <person name="Yu D."/>
            <person name="Ke L."/>
            <person name="Zhang D."/>
            <person name="Wu Y."/>
            <person name="Sun Y."/>
            <person name="Mei J."/>
            <person name="Sun J."/>
            <person name="Sun Y."/>
        </authorList>
    </citation>
    <scope>NUCLEOTIDE SEQUENCE [LARGE SCALE GENOMIC DNA]</scope>
    <source>
        <strain evidence="2">cv. E1</strain>
        <tissue evidence="1">Leaf</tissue>
    </source>
</reference>